<dbReference type="GO" id="GO:0016758">
    <property type="term" value="F:hexosyltransferase activity"/>
    <property type="evidence" value="ECO:0007669"/>
    <property type="project" value="UniProtKB-ARBA"/>
</dbReference>
<proteinExistence type="predicted"/>
<dbReference type="Gene3D" id="3.90.550.10">
    <property type="entry name" value="Spore Coat Polysaccharide Biosynthesis Protein SpsA, Chain A"/>
    <property type="match status" value="1"/>
</dbReference>
<dbReference type="InterPro" id="IPR029044">
    <property type="entry name" value="Nucleotide-diphossugar_trans"/>
</dbReference>
<dbReference type="SUPFAM" id="SSF53448">
    <property type="entry name" value="Nucleotide-diphospho-sugar transferases"/>
    <property type="match status" value="1"/>
</dbReference>
<sequence length="389" mass="44824">MCLLSVVIATHNRAGYAKKSIESILSIDVEEFQLIIHDTSDNNVLEEFCAEIQDARLKYIHCNELLSMTENFNRALEYVQGEYTIMIGDDDTILSTAIKYCRYAKEKKIDVISQKISAEYCWPDFRSKISGDFNASSLIVNKFTSNQVTYEGRKQYYEAVKNCFQGTASLPKLYHGIVKTSLLLKIKENTGTYFHGVSPDISIALSLAYNCERYIEVDYPITLPGSSGGSNAGRSAMRTHVGKLDDDPHMKRFKSYVWPNLLPRYFSVETVWAQAGLVTIQKIDNNKGFNFIKFYALCLIKHRPYKKFIIDEIKKYKKVKGGFNCIIYAKIIYHMSYFYINGISNLSKKIIKYVFKKLKSQEKQKNIKANDIFEARMIIEKELSKETFE</sequence>
<keyword evidence="2" id="KW-0808">Transferase</keyword>
<dbReference type="AlphaFoldDB" id="A0A1Z1EDZ9"/>
<accession>A0A1Z1EDZ9</accession>
<dbReference type="InterPro" id="IPR001173">
    <property type="entry name" value="Glyco_trans_2-like"/>
</dbReference>
<dbReference type="PANTHER" id="PTHR22916:SF3">
    <property type="entry name" value="UDP-GLCNAC:BETAGAL BETA-1,3-N-ACETYLGLUCOSAMINYLTRANSFERASE-LIKE PROTEIN 1"/>
    <property type="match status" value="1"/>
</dbReference>
<feature type="domain" description="Glycosyltransferase 2-like" evidence="1">
    <location>
        <begin position="5"/>
        <end position="101"/>
    </location>
</feature>
<protein>
    <submittedName>
        <fullName evidence="2">Glycosyl transferase 2 family protein</fullName>
    </submittedName>
</protein>
<dbReference type="RefSeq" id="WP_256878469.1">
    <property type="nucleotide sequence ID" value="NZ_CP099912.1"/>
</dbReference>
<dbReference type="CDD" id="cd00761">
    <property type="entry name" value="Glyco_tranf_GTA_type"/>
    <property type="match status" value="1"/>
</dbReference>
<evidence type="ECO:0000259" key="1">
    <source>
        <dbReference type="Pfam" id="PF00535"/>
    </source>
</evidence>
<evidence type="ECO:0000313" key="2">
    <source>
        <dbReference type="EMBL" id="ARO73531.1"/>
    </source>
</evidence>
<name>A0A1Z1EDZ9_ESCAL</name>
<dbReference type="PANTHER" id="PTHR22916">
    <property type="entry name" value="GLYCOSYLTRANSFERASE"/>
    <property type="match status" value="1"/>
</dbReference>
<dbReference type="Pfam" id="PF00535">
    <property type="entry name" value="Glycos_transf_2"/>
    <property type="match status" value="1"/>
</dbReference>
<organism evidence="2">
    <name type="scientific">Escherichia albertii</name>
    <dbReference type="NCBI Taxonomy" id="208962"/>
    <lineage>
        <taxon>Bacteria</taxon>
        <taxon>Pseudomonadati</taxon>
        <taxon>Pseudomonadota</taxon>
        <taxon>Gammaproteobacteria</taxon>
        <taxon>Enterobacterales</taxon>
        <taxon>Enterobacteriaceae</taxon>
        <taxon>Escherichia</taxon>
    </lineage>
</organism>
<dbReference type="EMBL" id="KY574598">
    <property type="protein sequence ID" value="ARO73531.1"/>
    <property type="molecule type" value="Genomic_DNA"/>
</dbReference>
<reference evidence="2" key="1">
    <citation type="journal article" date="2017" name="Carbohydr. Res.">
        <title>Structures and gene clusters of the O-antigens of Escherichia albertii O3, O4, O6, and O7.</title>
        <authorList>
            <person name="Naumenko O.I."/>
            <person name="Zheng H."/>
            <person name="Senchenkova S.N."/>
            <person name="Wang H."/>
            <person name="Li Q."/>
            <person name="Shashkov A.S."/>
            <person name="Wang J."/>
            <person name="Knirel Y.A."/>
            <person name="Xiong Y."/>
        </authorList>
    </citation>
    <scope>NUCLEOTIDE SEQUENCE</scope>
    <source>
        <strain evidence="2">T20150072</strain>
    </source>
</reference>